<dbReference type="PANTHER" id="PTHR10724">
    <property type="entry name" value="30S RIBOSOMAL PROTEIN S1"/>
    <property type="match status" value="1"/>
</dbReference>
<dbReference type="InterPro" id="IPR003029">
    <property type="entry name" value="S1_domain"/>
</dbReference>
<dbReference type="GO" id="GO:0022627">
    <property type="term" value="C:cytosolic small ribosomal subunit"/>
    <property type="evidence" value="ECO:0007669"/>
    <property type="project" value="TreeGrafter"/>
</dbReference>
<dbReference type="FunFam" id="2.40.50.140:FF:000110">
    <property type="entry name" value="30S ribosomal protein S1"/>
    <property type="match status" value="1"/>
</dbReference>
<evidence type="ECO:0000256" key="3">
    <source>
        <dbReference type="ARBA" id="ARBA00023274"/>
    </source>
</evidence>
<dbReference type="InterPro" id="IPR035104">
    <property type="entry name" value="Ribosomal_protein_S1-like"/>
</dbReference>
<feature type="domain" description="S1 motif" evidence="4">
    <location>
        <begin position="89"/>
        <end position="152"/>
    </location>
</feature>
<dbReference type="AlphaFoldDB" id="A0A6G6BTK8"/>
<dbReference type="NCBIfam" id="NF004952">
    <property type="entry name" value="PRK06299.1-2"/>
    <property type="match status" value="1"/>
</dbReference>
<organism evidence="5">
    <name type="scientific">Blattabacterium sp.</name>
    <name type="common">Carbrunneria paramaxi</name>
    <dbReference type="NCBI Taxonomy" id="2712795"/>
    <lineage>
        <taxon>Bacteria</taxon>
        <taxon>Pseudomonadati</taxon>
        <taxon>Bacteroidota</taxon>
        <taxon>Flavobacteriia</taxon>
        <taxon>Flavobacteriales</taxon>
        <taxon>Blattabacteriaceae</taxon>
        <taxon>Blattabacterium</taxon>
    </lineage>
</organism>
<dbReference type="PANTHER" id="PTHR10724:SF7">
    <property type="entry name" value="SMALL RIBOSOMAL SUBUNIT PROTEIN BS1C"/>
    <property type="match status" value="1"/>
</dbReference>
<feature type="domain" description="S1 motif" evidence="4">
    <location>
        <begin position="342"/>
        <end position="412"/>
    </location>
</feature>
<sequence>MIGYIYGIWMDKKNSEKIIKIMSNQTEEIKRKVSTLSDLSENEKLNDQKQVIKSFDWTKYETHLNNEKQEKRKQLEELYTKTLPKVQELEIYQGIVTYISDKNVIVDIGFKAEGAIPINEFREDFLNIQSGSKVEVMVVKIDYKGECILSYQKAKMLRNWQRINDAYEKSEVILGYVVARTKGGLIVEIFDIECFLPGSHINVKPVRDYDIYVGKTMEVKVVKINKKTKNVVVSHKVLIERDIEEQRKEMISKLDKGQVLEGKIKNILPYGAFVDLGGVDALLHITDMSWPHINHPTEVVQLEQELKFVVLGVDKDKNRVQLGLKQLQPHPWNFLDKNLKVGSKVKGKVTVLADYGAFIEIIPGVEALLHISEMSWSTDLSSTQDFVQIGDELDAVILTIDRQERKISLSVKQLTQDPWINIQNKYPIGSKHVGIVKKFTNFGVFLELEKGISGIIYTNDLSWTKKIKHSSEFCNINDKLEIIILTLDPQSRRINLGHKQLMENPWYKYEKNYYLGSIHHGIISNVFDKGASVKFIEDQEIEAFAPLRFLEKKDGKILKKGEKTNFKIIEFNKEIKKIVVSHTSIYRDKNKKKEQRGKNRKFEKSTLGDIKGLAQLKEQIEKEKNN</sequence>
<dbReference type="SUPFAM" id="SSF50249">
    <property type="entry name" value="Nucleic acid-binding proteins"/>
    <property type="match status" value="6"/>
</dbReference>
<dbReference type="Gene3D" id="2.40.50.140">
    <property type="entry name" value="Nucleic acid-binding proteins"/>
    <property type="match status" value="6"/>
</dbReference>
<name>A0A6G6BTK8_9FLAO</name>
<dbReference type="NCBIfam" id="NF004953">
    <property type="entry name" value="PRK06299.1-3"/>
    <property type="match status" value="1"/>
</dbReference>
<reference evidence="5" key="1">
    <citation type="journal article" date="2020" name="Biol. Lett.">
        <title>Evolutionary rates are correlated between cockroach symbionts and mitochondrial genomes.</title>
        <authorList>
            <person name="Arab D.A."/>
            <person name="Bourguignon T."/>
            <person name="Wang Z."/>
            <person name="Ho S.Y.W."/>
            <person name="Lo N."/>
        </authorList>
    </citation>
    <scope>NUCLEOTIDE SEQUENCE</scope>
    <source>
        <strain evidence="5">DHOG40432</strain>
    </source>
</reference>
<protein>
    <submittedName>
        <fullName evidence="5">30S ribosomal protein S1</fullName>
    </submittedName>
</protein>
<feature type="domain" description="S1 motif" evidence="4">
    <location>
        <begin position="516"/>
        <end position="583"/>
    </location>
</feature>
<keyword evidence="3" id="KW-0687">Ribonucleoprotein</keyword>
<dbReference type="GO" id="GO:0003729">
    <property type="term" value="F:mRNA binding"/>
    <property type="evidence" value="ECO:0007669"/>
    <property type="project" value="TreeGrafter"/>
</dbReference>
<evidence type="ECO:0000313" key="5">
    <source>
        <dbReference type="EMBL" id="QID55136.1"/>
    </source>
</evidence>
<dbReference type="GO" id="GO:0006412">
    <property type="term" value="P:translation"/>
    <property type="evidence" value="ECO:0007669"/>
    <property type="project" value="TreeGrafter"/>
</dbReference>
<dbReference type="PROSITE" id="PS50126">
    <property type="entry name" value="S1"/>
    <property type="match status" value="6"/>
</dbReference>
<dbReference type="CDD" id="cd05688">
    <property type="entry name" value="S1_RPS1_repeat_ec3"/>
    <property type="match status" value="1"/>
</dbReference>
<proteinExistence type="inferred from homology"/>
<feature type="domain" description="S1 motif" evidence="4">
    <location>
        <begin position="429"/>
        <end position="499"/>
    </location>
</feature>
<evidence type="ECO:0000259" key="4">
    <source>
        <dbReference type="PROSITE" id="PS50126"/>
    </source>
</evidence>
<evidence type="ECO:0000256" key="2">
    <source>
        <dbReference type="ARBA" id="ARBA00022980"/>
    </source>
</evidence>
<accession>A0A6G6BTK8</accession>
<dbReference type="InterPro" id="IPR012340">
    <property type="entry name" value="NA-bd_OB-fold"/>
</dbReference>
<dbReference type="EMBL" id="MN041156">
    <property type="protein sequence ID" value="QID55136.1"/>
    <property type="molecule type" value="Genomic_DNA"/>
</dbReference>
<dbReference type="GO" id="GO:0003735">
    <property type="term" value="F:structural constituent of ribosome"/>
    <property type="evidence" value="ECO:0007669"/>
    <property type="project" value="TreeGrafter"/>
</dbReference>
<comment type="similarity">
    <text evidence="1">Belongs to the bacterial ribosomal protein bS1 family.</text>
</comment>
<evidence type="ECO:0000256" key="1">
    <source>
        <dbReference type="ARBA" id="ARBA00006767"/>
    </source>
</evidence>
<keyword evidence="2 5" id="KW-0689">Ribosomal protein</keyword>
<feature type="domain" description="S1 motif" evidence="4">
    <location>
        <begin position="257"/>
        <end position="325"/>
    </location>
</feature>
<dbReference type="PRINTS" id="PR00681">
    <property type="entry name" value="RIBOSOMALS1"/>
</dbReference>
<feature type="domain" description="S1 motif" evidence="4">
    <location>
        <begin position="170"/>
        <end position="236"/>
    </location>
</feature>
<dbReference type="CDD" id="cd04465">
    <property type="entry name" value="S1_RPS1_repeat_ec2_hs2"/>
    <property type="match status" value="1"/>
</dbReference>
<dbReference type="SMART" id="SM00316">
    <property type="entry name" value="S1"/>
    <property type="match status" value="6"/>
</dbReference>
<dbReference type="Pfam" id="PF00575">
    <property type="entry name" value="S1"/>
    <property type="match status" value="5"/>
</dbReference>
<dbReference type="InterPro" id="IPR050437">
    <property type="entry name" value="Ribos_protein_bS1-like"/>
</dbReference>